<evidence type="ECO:0000259" key="2">
    <source>
        <dbReference type="Pfam" id="PF09994"/>
    </source>
</evidence>
<evidence type="ECO:0000313" key="3">
    <source>
        <dbReference type="EMBL" id="KAG6375699.1"/>
    </source>
</evidence>
<dbReference type="PANTHER" id="PTHR33840:SF1">
    <property type="entry name" value="TLE1 PHOSPHOLIPASE DOMAIN-CONTAINING PROTEIN"/>
    <property type="match status" value="1"/>
</dbReference>
<evidence type="ECO:0000313" key="4">
    <source>
        <dbReference type="Proteomes" id="UP000683000"/>
    </source>
</evidence>
<sequence length="376" mass="41955">MESPSASSHVEHGRVSTRGSCLQASPARCIHCNPQHKENARNLINTNVVKLFTKIDLKSTHPEQHAYYSSGIGTRRKSRLQRLCYISFCFSRGAYQVRVLAGMIYEAGLTRTPTTEQIGTAYNCYEVICSGKSQTRQIAREFKEKFSWKDLRVHIVGVWDTVSSVGLVRGDVFLSMFSSAPHACHFRHALALDEIRVKFMPEYFHEINSLIDDEKSKFIVTSPDVEYASSSTSERRESNPSVSGTDLSEGEGNTPDIKEVWFAGSHSDVLHQLQPRRIIPGQKIHASVLYANTYKPKATLGEGFDLPAVQPGLEATELDHQVWEVGLFDGTAAQELLTYLGSQQRISVKCLDRLLCYDSGREKNAPGTYLTGKTSS</sequence>
<feature type="domain" description="T6SS Phospholipase effector Tle1-like catalytic" evidence="2">
    <location>
        <begin position="88"/>
        <end position="269"/>
    </location>
</feature>
<dbReference type="PANTHER" id="PTHR33840">
    <property type="match status" value="1"/>
</dbReference>
<name>A0A8I2YMP9_9AGAM</name>
<dbReference type="OrthoDB" id="538223at2759"/>
<dbReference type="EMBL" id="JAGFBS010000014">
    <property type="protein sequence ID" value="KAG6375699.1"/>
    <property type="molecule type" value="Genomic_DNA"/>
</dbReference>
<proteinExistence type="predicted"/>
<feature type="region of interest" description="Disordered" evidence="1">
    <location>
        <begin position="229"/>
        <end position="253"/>
    </location>
</feature>
<dbReference type="Pfam" id="PF09994">
    <property type="entry name" value="T6SS_Tle1-like_cat"/>
    <property type="match status" value="1"/>
</dbReference>
<dbReference type="AlphaFoldDB" id="A0A8I2YMP9"/>
<evidence type="ECO:0000256" key="1">
    <source>
        <dbReference type="SAM" id="MobiDB-lite"/>
    </source>
</evidence>
<organism evidence="3 4">
    <name type="scientific">Boletus reticuloceps</name>
    <dbReference type="NCBI Taxonomy" id="495285"/>
    <lineage>
        <taxon>Eukaryota</taxon>
        <taxon>Fungi</taxon>
        <taxon>Dikarya</taxon>
        <taxon>Basidiomycota</taxon>
        <taxon>Agaricomycotina</taxon>
        <taxon>Agaricomycetes</taxon>
        <taxon>Agaricomycetidae</taxon>
        <taxon>Boletales</taxon>
        <taxon>Boletineae</taxon>
        <taxon>Boletaceae</taxon>
        <taxon>Boletoideae</taxon>
        <taxon>Boletus</taxon>
    </lineage>
</organism>
<dbReference type="Proteomes" id="UP000683000">
    <property type="component" value="Unassembled WGS sequence"/>
</dbReference>
<gene>
    <name evidence="3" type="ORF">JVT61DRAFT_3274</name>
</gene>
<accession>A0A8I2YMP9</accession>
<dbReference type="InterPro" id="IPR018712">
    <property type="entry name" value="Tle1-like_cat"/>
</dbReference>
<comment type="caution">
    <text evidence="3">The sequence shown here is derived from an EMBL/GenBank/DDBJ whole genome shotgun (WGS) entry which is preliminary data.</text>
</comment>
<keyword evidence="4" id="KW-1185">Reference proteome</keyword>
<reference evidence="3" key="1">
    <citation type="submission" date="2021-03" db="EMBL/GenBank/DDBJ databases">
        <title>Evolutionary innovations through gain and loss of genes in the ectomycorrhizal Boletales.</title>
        <authorList>
            <person name="Wu G."/>
            <person name="Miyauchi S."/>
            <person name="Morin E."/>
            <person name="Yang Z.-L."/>
            <person name="Xu J."/>
            <person name="Martin F.M."/>
        </authorList>
    </citation>
    <scope>NUCLEOTIDE SEQUENCE</scope>
    <source>
        <strain evidence="3">BR01</strain>
    </source>
</reference>
<protein>
    <recommendedName>
        <fullName evidence="2">T6SS Phospholipase effector Tle1-like catalytic domain-containing protein</fullName>
    </recommendedName>
</protein>